<gene>
    <name evidence="1" type="ORF">ACFOY1_06625</name>
</gene>
<reference evidence="2" key="1">
    <citation type="journal article" date="2019" name="Int. J. Syst. Evol. Microbiol.">
        <title>The Global Catalogue of Microorganisms (GCM) 10K type strain sequencing project: providing services to taxonomists for standard genome sequencing and annotation.</title>
        <authorList>
            <consortium name="The Broad Institute Genomics Platform"/>
            <consortium name="The Broad Institute Genome Sequencing Center for Infectious Disease"/>
            <person name="Wu L."/>
            <person name="Ma J."/>
        </authorList>
    </citation>
    <scope>NUCLEOTIDE SEQUENCE [LARGE SCALE GENOMIC DNA]</scope>
    <source>
        <strain evidence="2">LMG 24813</strain>
    </source>
</reference>
<comment type="caution">
    <text evidence="1">The sequence shown here is derived from an EMBL/GenBank/DDBJ whole genome shotgun (WGS) entry which is preliminary data.</text>
</comment>
<organism evidence="1 2">
    <name type="scientific">Candidimonas humi</name>
    <dbReference type="NCBI Taxonomy" id="683355"/>
    <lineage>
        <taxon>Bacteria</taxon>
        <taxon>Pseudomonadati</taxon>
        <taxon>Pseudomonadota</taxon>
        <taxon>Betaproteobacteria</taxon>
        <taxon>Burkholderiales</taxon>
        <taxon>Alcaligenaceae</taxon>
        <taxon>Candidimonas</taxon>
    </lineage>
</organism>
<keyword evidence="2" id="KW-1185">Reference proteome</keyword>
<dbReference type="PROSITE" id="PS51257">
    <property type="entry name" value="PROKAR_LIPOPROTEIN"/>
    <property type="match status" value="1"/>
</dbReference>
<dbReference type="EMBL" id="JBHSBV010000002">
    <property type="protein sequence ID" value="MFC4200620.1"/>
    <property type="molecule type" value="Genomic_DNA"/>
</dbReference>
<dbReference type="RefSeq" id="WP_217964142.1">
    <property type="nucleotide sequence ID" value="NZ_JAHTBN010000003.1"/>
</dbReference>
<dbReference type="Proteomes" id="UP001595848">
    <property type="component" value="Unassembled WGS sequence"/>
</dbReference>
<accession>A0ABV8NXP6</accession>
<proteinExistence type="predicted"/>
<protein>
    <submittedName>
        <fullName evidence="1">Uncharacterized protein</fullName>
    </submittedName>
</protein>
<sequence>MGKVLVVLAVGLMLVGCAPATLNGVRAMGPQRLYQFQAPQNYQAVYRVILGKVRECFEAGMITAQQVVHGDLYTDIESGTISVELHGGLGTDIYQVIDIKAISPDMTDIKAYYSLGSVQKLGTTLKKWVLAGYKECN</sequence>
<evidence type="ECO:0000313" key="1">
    <source>
        <dbReference type="EMBL" id="MFC4200620.1"/>
    </source>
</evidence>
<name>A0ABV8NXP6_9BURK</name>
<evidence type="ECO:0000313" key="2">
    <source>
        <dbReference type="Proteomes" id="UP001595848"/>
    </source>
</evidence>